<dbReference type="PROSITE" id="PS50110">
    <property type="entry name" value="RESPONSE_REGULATORY"/>
    <property type="match status" value="1"/>
</dbReference>
<dbReference type="InterPro" id="IPR011006">
    <property type="entry name" value="CheY-like_superfamily"/>
</dbReference>
<keyword evidence="5" id="KW-0597">Phosphoprotein</keyword>
<keyword evidence="2 6" id="KW-0812">Transmembrane</keyword>
<evidence type="ECO:0000256" key="4">
    <source>
        <dbReference type="ARBA" id="ARBA00023136"/>
    </source>
</evidence>
<feature type="transmembrane region" description="Helical" evidence="6">
    <location>
        <begin position="245"/>
        <end position="264"/>
    </location>
</feature>
<dbReference type="SMART" id="SM00448">
    <property type="entry name" value="REC"/>
    <property type="match status" value="1"/>
</dbReference>
<dbReference type="GO" id="GO:0000160">
    <property type="term" value="P:phosphorelay signal transduction system"/>
    <property type="evidence" value="ECO:0007669"/>
    <property type="project" value="InterPro"/>
</dbReference>
<dbReference type="Gene3D" id="3.40.50.2300">
    <property type="match status" value="1"/>
</dbReference>
<reference evidence="9" key="1">
    <citation type="submission" date="2016-10" db="EMBL/GenBank/DDBJ databases">
        <authorList>
            <person name="Varghese N."/>
            <person name="Submissions S."/>
        </authorList>
    </citation>
    <scope>NUCLEOTIDE SEQUENCE [LARGE SCALE GENOMIC DNA]</scope>
    <source>
        <strain evidence="9">DSM 3384</strain>
    </source>
</reference>
<evidence type="ECO:0000256" key="5">
    <source>
        <dbReference type="PROSITE-ProRule" id="PRU00169"/>
    </source>
</evidence>
<dbReference type="GO" id="GO:1905039">
    <property type="term" value="P:carboxylic acid transmembrane transport"/>
    <property type="evidence" value="ECO:0007669"/>
    <property type="project" value="UniProtKB-ARBA"/>
</dbReference>
<evidence type="ECO:0000256" key="2">
    <source>
        <dbReference type="ARBA" id="ARBA00022692"/>
    </source>
</evidence>
<dbReference type="PANTHER" id="PTHR10283">
    <property type="entry name" value="SOLUTE CARRIER FAMILY 13 MEMBER"/>
    <property type="match status" value="1"/>
</dbReference>
<dbReference type="InterPro" id="IPR001789">
    <property type="entry name" value="Sig_transdc_resp-reg_receiver"/>
</dbReference>
<evidence type="ECO:0000313" key="9">
    <source>
        <dbReference type="Proteomes" id="UP000199608"/>
    </source>
</evidence>
<feature type="transmembrane region" description="Helical" evidence="6">
    <location>
        <begin position="432"/>
        <end position="452"/>
    </location>
</feature>
<feature type="modified residue" description="4-aspartylphosphate" evidence="5">
    <location>
        <position position="64"/>
    </location>
</feature>
<feature type="transmembrane region" description="Helical" evidence="6">
    <location>
        <begin position="159"/>
        <end position="177"/>
    </location>
</feature>
<proteinExistence type="predicted"/>
<feature type="transmembrane region" description="Helical" evidence="6">
    <location>
        <begin position="533"/>
        <end position="556"/>
    </location>
</feature>
<feature type="transmembrane region" description="Helical" evidence="6">
    <location>
        <begin position="659"/>
        <end position="683"/>
    </location>
</feature>
<evidence type="ECO:0000313" key="8">
    <source>
        <dbReference type="EMBL" id="SDU15769.1"/>
    </source>
</evidence>
<dbReference type="RefSeq" id="WP_092233166.1">
    <property type="nucleotide sequence ID" value="NZ_FNLL01000005.1"/>
</dbReference>
<dbReference type="EMBL" id="FNLL01000005">
    <property type="protein sequence ID" value="SDU15769.1"/>
    <property type="molecule type" value="Genomic_DNA"/>
</dbReference>
<keyword evidence="9" id="KW-1185">Reference proteome</keyword>
<feature type="transmembrane region" description="Helical" evidence="6">
    <location>
        <begin position="610"/>
        <end position="632"/>
    </location>
</feature>
<feature type="domain" description="Response regulatory" evidence="7">
    <location>
        <begin position="15"/>
        <end position="129"/>
    </location>
</feature>
<keyword evidence="3 6" id="KW-1133">Transmembrane helix</keyword>
<dbReference type="SUPFAM" id="SSF52172">
    <property type="entry name" value="CheY-like"/>
    <property type="match status" value="1"/>
</dbReference>
<comment type="subcellular location">
    <subcellularLocation>
        <location evidence="1">Membrane</location>
        <topology evidence="1">Multi-pass membrane protein</topology>
    </subcellularLocation>
</comment>
<dbReference type="PANTHER" id="PTHR10283:SF82">
    <property type="entry name" value="SOLUTE CARRIER FAMILY 13 MEMBER 2"/>
    <property type="match status" value="1"/>
</dbReference>
<accession>A0A1H2G8F4</accession>
<dbReference type="InterPro" id="IPR001898">
    <property type="entry name" value="SLC13A/DASS"/>
</dbReference>
<feature type="transmembrane region" description="Helical" evidence="6">
    <location>
        <begin position="504"/>
        <end position="521"/>
    </location>
</feature>
<keyword evidence="4 6" id="KW-0472">Membrane</keyword>
<evidence type="ECO:0000259" key="7">
    <source>
        <dbReference type="PROSITE" id="PS50110"/>
    </source>
</evidence>
<feature type="transmembrane region" description="Helical" evidence="6">
    <location>
        <begin position="482"/>
        <end position="498"/>
    </location>
</feature>
<evidence type="ECO:0000256" key="1">
    <source>
        <dbReference type="ARBA" id="ARBA00004141"/>
    </source>
</evidence>
<dbReference type="GO" id="GO:0008514">
    <property type="term" value="F:organic anion transmembrane transporter activity"/>
    <property type="evidence" value="ECO:0007669"/>
    <property type="project" value="UniProtKB-ARBA"/>
</dbReference>
<dbReference type="Pfam" id="PF00939">
    <property type="entry name" value="Na_sulph_symp"/>
    <property type="match status" value="1"/>
</dbReference>
<dbReference type="Proteomes" id="UP000199608">
    <property type="component" value="Unassembled WGS sequence"/>
</dbReference>
<feature type="transmembrane region" description="Helical" evidence="6">
    <location>
        <begin position="300"/>
        <end position="319"/>
    </location>
</feature>
<feature type="transmembrane region" description="Helical" evidence="6">
    <location>
        <begin position="568"/>
        <end position="589"/>
    </location>
</feature>
<sequence>MEEQIIANGNNEKIKVLLVDDEDRFRENLAKQLEHRGYEVLDASNGEDAIKIVRHENPQVVILDQKMPDMDGIQTLKEIKKLRPEVQVIMHTGHGSIESARVTGKFDVFSYLEKPCALDDLIREITAASQERVYAMARNEIPDVQRTSLKNWLVGVQNARPGVIILGVILFLTMVFIPAPKQMVNFLSAKKTGNLTESIAGYAEYRKMEKGQTIVEYYGKKANLYTQTKNWDGAMVKTAPGVDRVAFRAKVMIGVLMVAALFWATGAVPIGITALLVGVLMYFFGIFPPSMVAKAYAKDSVIFIFGVLAFAAAISKTGLDRRIGILLLGTSTSLRKFALIFAPLLAVTASFLSEHALVAFIAPILMLVYMGTIRTANITKDKGLIVMLLLMLTFCANIGGPGSPAAGGRNAVMLGIFGDYGISISFGQWVKMGLPFVPVMALTIAAYFLIVFRNKVKVKSVNVAAAVKREGEKIGKMTPDEYKAAGVLILVIILWVTFSSKVGMGGPVILCLVLLNVLGILRWKDINSIHWDVVALYAAASAMGVGLASTGAALWLANSFISILPDSLTSGIGLCMSTSFITGILTNFMSDGATVAAVGPITVPMATLSGTSPLMVGLATAFASSFAHMLIIGTPNNAIVYSIARDPETGEQLVTMKDFFIHGFAVFLLSMAVLWIWVFFGYWKWMGIGSM</sequence>
<protein>
    <submittedName>
        <fullName evidence="8">Solute carrier family 13 (Sodium-dependent dicarboxylate transporter), member 2/3/5</fullName>
    </submittedName>
</protein>
<organism evidence="8 9">
    <name type="scientific">Desulfobacula phenolica</name>
    <dbReference type="NCBI Taxonomy" id="90732"/>
    <lineage>
        <taxon>Bacteria</taxon>
        <taxon>Pseudomonadati</taxon>
        <taxon>Thermodesulfobacteriota</taxon>
        <taxon>Desulfobacteria</taxon>
        <taxon>Desulfobacterales</taxon>
        <taxon>Desulfobacteraceae</taxon>
        <taxon>Desulfobacula</taxon>
    </lineage>
</organism>
<feature type="transmembrane region" description="Helical" evidence="6">
    <location>
        <begin position="383"/>
        <end position="400"/>
    </location>
</feature>
<dbReference type="Pfam" id="PF00072">
    <property type="entry name" value="Response_reg"/>
    <property type="match status" value="1"/>
</dbReference>
<evidence type="ECO:0000256" key="3">
    <source>
        <dbReference type="ARBA" id="ARBA00022989"/>
    </source>
</evidence>
<gene>
    <name evidence="8" type="ORF">SAMN04487931_10555</name>
</gene>
<dbReference type="AlphaFoldDB" id="A0A1H2G8F4"/>
<feature type="transmembrane region" description="Helical" evidence="6">
    <location>
        <begin position="339"/>
        <end position="371"/>
    </location>
</feature>
<dbReference type="GO" id="GO:0005886">
    <property type="term" value="C:plasma membrane"/>
    <property type="evidence" value="ECO:0007669"/>
    <property type="project" value="TreeGrafter"/>
</dbReference>
<name>A0A1H2G8F4_9BACT</name>
<evidence type="ECO:0000256" key="6">
    <source>
        <dbReference type="SAM" id="Phobius"/>
    </source>
</evidence>